<organism evidence="2 3">
    <name type="scientific">Candidatus Methylumidiphilus alinenensis</name>
    <dbReference type="NCBI Taxonomy" id="2202197"/>
    <lineage>
        <taxon>Bacteria</taxon>
        <taxon>Pseudomonadati</taxon>
        <taxon>Pseudomonadota</taxon>
        <taxon>Gammaproteobacteria</taxon>
        <taxon>Methylococcales</taxon>
        <taxon>Candidatus Methylumidiphilus</taxon>
    </lineage>
</organism>
<name>A0A2W4SRG6_9GAMM</name>
<reference evidence="2 3" key="1">
    <citation type="journal article" date="2018" name="Aquat. Microb. Ecol.">
        <title>Gammaproteobacterial methanotrophs dominate.</title>
        <authorList>
            <person name="Rissanen A.J."/>
            <person name="Saarenheimo J."/>
            <person name="Tiirola M."/>
            <person name="Peura S."/>
            <person name="Aalto S.L."/>
            <person name="Karvinen A."/>
            <person name="Nykanen H."/>
        </authorList>
    </citation>
    <scope>NUCLEOTIDE SEQUENCE [LARGE SCALE GENOMIC DNA]</scope>
    <source>
        <strain evidence="2">AMbin10</strain>
    </source>
</reference>
<dbReference type="Pfam" id="PF14065">
    <property type="entry name" value="Pvc16_N"/>
    <property type="match status" value="1"/>
</dbReference>
<gene>
    <name evidence="2" type="ORF">DM484_21850</name>
</gene>
<dbReference type="Proteomes" id="UP000249396">
    <property type="component" value="Unassembled WGS sequence"/>
</dbReference>
<dbReference type="InterPro" id="IPR025351">
    <property type="entry name" value="Pvc16_N"/>
</dbReference>
<sequence length="179" mass="19629">MINDVLVLLKNQLNSYFASLSLDGSAADFPAINPATSQFTLKPGKVNVLLYRIEKDPVMGQRGTPSCPTMNINLNVLFVVTVTDYQTSLKYLSQTIQFFQTHRSFNPQNAPDMAASLGELAVDIITFDLADQSALWLMHTNAYLPSVAYQVKTVVFGSSASNIPSTPINTIDLQVQVQP</sequence>
<feature type="domain" description="Pvc16 N-terminal" evidence="1">
    <location>
        <begin position="7"/>
        <end position="168"/>
    </location>
</feature>
<evidence type="ECO:0000259" key="1">
    <source>
        <dbReference type="Pfam" id="PF14065"/>
    </source>
</evidence>
<protein>
    <recommendedName>
        <fullName evidence="1">Pvc16 N-terminal domain-containing protein</fullName>
    </recommendedName>
</protein>
<proteinExistence type="predicted"/>
<evidence type="ECO:0000313" key="3">
    <source>
        <dbReference type="Proteomes" id="UP000249396"/>
    </source>
</evidence>
<dbReference type="EMBL" id="QJPH01000438">
    <property type="protein sequence ID" value="PZN74017.1"/>
    <property type="molecule type" value="Genomic_DNA"/>
</dbReference>
<dbReference type="AlphaFoldDB" id="A0A2W4SRG6"/>
<accession>A0A2W4SRG6</accession>
<evidence type="ECO:0000313" key="2">
    <source>
        <dbReference type="EMBL" id="PZN74017.1"/>
    </source>
</evidence>
<comment type="caution">
    <text evidence="2">The sequence shown here is derived from an EMBL/GenBank/DDBJ whole genome shotgun (WGS) entry which is preliminary data.</text>
</comment>